<evidence type="ECO:0000256" key="1">
    <source>
        <dbReference type="ARBA" id="ARBA00004651"/>
    </source>
</evidence>
<protein>
    <submittedName>
        <fullName evidence="8">Chromate transporter</fullName>
    </submittedName>
</protein>
<dbReference type="Proteomes" id="UP000663981">
    <property type="component" value="Unassembled WGS sequence"/>
</dbReference>
<dbReference type="PANTHER" id="PTHR43663">
    <property type="entry name" value="CHROMATE TRANSPORT PROTEIN-RELATED"/>
    <property type="match status" value="1"/>
</dbReference>
<sequence length="178" mass="18918">MLLQLFVLFFIIGTVSFGGGYAMLPVIERAVTSKGWITTTDFTDAVALAGMTPGSIASNSATIVGYKVAGLPGAIISSIAMSLPSLILILVIALFFYKLHTNKLVKSAFYGLRPIVTSLIIYAAIQFAISNGVISTTISWDMISLLFIFGISLTSLLYFRVHPVVVILGAGVVGTLIH</sequence>
<dbReference type="EMBL" id="JAGDEL010000019">
    <property type="protein sequence ID" value="MBO1514065.1"/>
    <property type="molecule type" value="Genomic_DNA"/>
</dbReference>
<proteinExistence type="inferred from homology"/>
<evidence type="ECO:0000256" key="3">
    <source>
        <dbReference type="ARBA" id="ARBA00022475"/>
    </source>
</evidence>
<keyword evidence="9" id="KW-1185">Reference proteome</keyword>
<feature type="transmembrane region" description="Helical" evidence="7">
    <location>
        <begin position="74"/>
        <end position="97"/>
    </location>
</feature>
<gene>
    <name evidence="8" type="ORF">I7822_20800</name>
</gene>
<comment type="similarity">
    <text evidence="2">Belongs to the chromate ion transporter (CHR) (TC 2.A.51) family.</text>
</comment>
<dbReference type="RefSeq" id="WP_207980990.1">
    <property type="nucleotide sequence ID" value="NZ_JAGDEL010000019.1"/>
</dbReference>
<accession>A0ABS3N713</accession>
<keyword evidence="5 7" id="KW-1133">Transmembrane helix</keyword>
<evidence type="ECO:0000256" key="2">
    <source>
        <dbReference type="ARBA" id="ARBA00005262"/>
    </source>
</evidence>
<evidence type="ECO:0000256" key="6">
    <source>
        <dbReference type="ARBA" id="ARBA00023136"/>
    </source>
</evidence>
<evidence type="ECO:0000256" key="4">
    <source>
        <dbReference type="ARBA" id="ARBA00022692"/>
    </source>
</evidence>
<name>A0ABS3N713_9BACI</name>
<evidence type="ECO:0000313" key="8">
    <source>
        <dbReference type="EMBL" id="MBO1514065.1"/>
    </source>
</evidence>
<comment type="caution">
    <text evidence="8">The sequence shown here is derived from an EMBL/GenBank/DDBJ whole genome shotgun (WGS) entry which is preliminary data.</text>
</comment>
<keyword evidence="4 7" id="KW-0812">Transmembrane</keyword>
<evidence type="ECO:0000256" key="5">
    <source>
        <dbReference type="ARBA" id="ARBA00022989"/>
    </source>
</evidence>
<dbReference type="Pfam" id="PF02417">
    <property type="entry name" value="Chromate_transp"/>
    <property type="match status" value="1"/>
</dbReference>
<feature type="transmembrane region" description="Helical" evidence="7">
    <location>
        <begin position="109"/>
        <end position="130"/>
    </location>
</feature>
<keyword evidence="3" id="KW-1003">Cell membrane</keyword>
<keyword evidence="6 7" id="KW-0472">Membrane</keyword>
<dbReference type="InterPro" id="IPR003370">
    <property type="entry name" value="Chromate_transpt"/>
</dbReference>
<evidence type="ECO:0000313" key="9">
    <source>
        <dbReference type="Proteomes" id="UP000663981"/>
    </source>
</evidence>
<reference evidence="8 9" key="1">
    <citation type="submission" date="2021-03" db="EMBL/GenBank/DDBJ databases">
        <title>Whole genome sequence of Metabacillus bambusae BG109.</title>
        <authorList>
            <person name="Jeong J.W."/>
        </authorList>
    </citation>
    <scope>NUCLEOTIDE SEQUENCE [LARGE SCALE GENOMIC DNA]</scope>
    <source>
        <strain evidence="8 9">BG109</strain>
    </source>
</reference>
<organism evidence="8 9">
    <name type="scientific">Metabacillus bambusae</name>
    <dbReference type="NCBI Taxonomy" id="2795218"/>
    <lineage>
        <taxon>Bacteria</taxon>
        <taxon>Bacillati</taxon>
        <taxon>Bacillota</taxon>
        <taxon>Bacilli</taxon>
        <taxon>Bacillales</taxon>
        <taxon>Bacillaceae</taxon>
        <taxon>Metabacillus</taxon>
    </lineage>
</organism>
<dbReference type="PANTHER" id="PTHR43663:SF1">
    <property type="entry name" value="CHROMATE TRANSPORTER"/>
    <property type="match status" value="1"/>
</dbReference>
<dbReference type="InterPro" id="IPR052518">
    <property type="entry name" value="CHR_Transporter"/>
</dbReference>
<comment type="subcellular location">
    <subcellularLocation>
        <location evidence="1">Cell membrane</location>
        <topology evidence="1">Multi-pass membrane protein</topology>
    </subcellularLocation>
</comment>
<evidence type="ECO:0000256" key="7">
    <source>
        <dbReference type="SAM" id="Phobius"/>
    </source>
</evidence>